<gene>
    <name evidence="2" type="ORF">SAMN04488563_6601</name>
</gene>
<dbReference type="EMBL" id="LT629791">
    <property type="protein sequence ID" value="SDU83994.1"/>
    <property type="molecule type" value="Genomic_DNA"/>
</dbReference>
<feature type="region of interest" description="Disordered" evidence="1">
    <location>
        <begin position="1"/>
        <end position="71"/>
    </location>
</feature>
<proteinExistence type="predicted"/>
<name>A0A1H2LT16_9ACTN</name>
<evidence type="ECO:0000256" key="1">
    <source>
        <dbReference type="SAM" id="MobiDB-lite"/>
    </source>
</evidence>
<evidence type="ECO:0000313" key="2">
    <source>
        <dbReference type="EMBL" id="SDU83994.1"/>
    </source>
</evidence>
<dbReference type="AlphaFoldDB" id="A0A1H2LT16"/>
<sequence>MIDSIRAEIDYRQDRVRRDVAGARGDTATDKAEDRPAGRRGDERRSGRSTGGRVEPARPAVPRQRAHSGVR</sequence>
<dbReference type="OrthoDB" id="10002969at2"/>
<feature type="compositionally biased region" description="Basic and acidic residues" evidence="1">
    <location>
        <begin position="1"/>
        <end position="46"/>
    </location>
</feature>
<evidence type="ECO:0000313" key="3">
    <source>
        <dbReference type="Proteomes" id="UP000182977"/>
    </source>
</evidence>
<protein>
    <submittedName>
        <fullName evidence="2">Uncharacterized protein</fullName>
    </submittedName>
</protein>
<keyword evidence="3" id="KW-1185">Reference proteome</keyword>
<dbReference type="STRING" id="419479.SAMN04488563_6601"/>
<accession>A0A1H2LT16</accession>
<dbReference type="RefSeq" id="WP_083421458.1">
    <property type="nucleotide sequence ID" value="NZ_LBMC01000039.1"/>
</dbReference>
<dbReference type="Proteomes" id="UP000182977">
    <property type="component" value="Chromosome I"/>
</dbReference>
<reference evidence="3" key="1">
    <citation type="submission" date="2016-10" db="EMBL/GenBank/DDBJ databases">
        <authorList>
            <person name="Varghese N."/>
            <person name="Submissions S."/>
        </authorList>
    </citation>
    <scope>NUCLEOTIDE SEQUENCE [LARGE SCALE GENOMIC DNA]</scope>
    <source>
        <strain evidence="3">DSM 45079</strain>
    </source>
</reference>
<organism evidence="2 3">
    <name type="scientific">Jiangella alkaliphila</name>
    <dbReference type="NCBI Taxonomy" id="419479"/>
    <lineage>
        <taxon>Bacteria</taxon>
        <taxon>Bacillati</taxon>
        <taxon>Actinomycetota</taxon>
        <taxon>Actinomycetes</taxon>
        <taxon>Jiangellales</taxon>
        <taxon>Jiangellaceae</taxon>
        <taxon>Jiangella</taxon>
    </lineage>
</organism>